<dbReference type="PANTHER" id="PTHR45632">
    <property type="entry name" value="LD33804P"/>
    <property type="match status" value="1"/>
</dbReference>
<dbReference type="Proteomes" id="UP000006322">
    <property type="component" value="Unassembled WGS sequence"/>
</dbReference>
<dbReference type="EMBL" id="BAER01000041">
    <property type="protein sequence ID" value="GAC32544.1"/>
    <property type="molecule type" value="Genomic_DNA"/>
</dbReference>
<dbReference type="RefSeq" id="WP_007104332.1">
    <property type="nucleotide sequence ID" value="NZ_BAER01000041.1"/>
</dbReference>
<name>K6YII6_9ALTE</name>
<dbReference type="AlphaFoldDB" id="K6YII6"/>
<evidence type="ECO:0000313" key="2">
    <source>
        <dbReference type="Proteomes" id="UP000006322"/>
    </source>
</evidence>
<sequence>MFICAFGFSVLGCAVNPQISVHHRSSDGNINTASALSPSLVGYPDLPEPVTNNAVAKVVTSQGRYLLSFMGLGATKTDKAVHNKAWALNIDKADNTSVNGIAWQAKNAVPSTLPQSGRLASVAVGVNDMAYLFGGYTVDEAHNEVSSPDNFRYDVIADAYYPLAATPVPVDDAVALVYRQRYIYLISGWHNDGNINLVQIYDVQTDSWQQGSPFLGQPVFGHAGAIVGENILLCDGVKVDAQPDKRRTFSAEPACYHGMIDMLDRNKIDWRTIEHPTSVARYRMAAVGDNDSHSAVFLGGSDNPYNYDGVGYNGEPATPSSEMWRYDFERSKWQVTDVGTGTMDHRGLLRIGKGADKHFVTLGGMVEHQRVSSAVHRVVL</sequence>
<dbReference type="InterPro" id="IPR015915">
    <property type="entry name" value="Kelch-typ_b-propeller"/>
</dbReference>
<gene>
    <name evidence="1" type="ORF">GPLA_1630</name>
</gene>
<comment type="caution">
    <text evidence="1">The sequence shown here is derived from an EMBL/GenBank/DDBJ whole genome shotgun (WGS) entry which is preliminary data.</text>
</comment>
<reference evidence="2" key="1">
    <citation type="journal article" date="2014" name="Environ. Microbiol.">
        <title>Comparative genomics of the marine bacterial genus Glaciecola reveals the high degree of genomic diversity and genomic characteristic for cold adaptation.</title>
        <authorList>
            <person name="Qin Q.L."/>
            <person name="Xie B.B."/>
            <person name="Yu Y."/>
            <person name="Shu Y.L."/>
            <person name="Rong J.C."/>
            <person name="Zhang Y.J."/>
            <person name="Zhao D.L."/>
            <person name="Chen X.L."/>
            <person name="Zhang X.Y."/>
            <person name="Chen B."/>
            <person name="Zhou B.C."/>
            <person name="Zhang Y.Z."/>
        </authorList>
    </citation>
    <scope>NUCLEOTIDE SEQUENCE [LARGE SCALE GENOMIC DNA]</scope>
    <source>
        <strain evidence="2">LMG 21857</strain>
    </source>
</reference>
<accession>K6YII6</accession>
<dbReference type="STRING" id="1129793.GPLA_1630"/>
<protein>
    <submittedName>
        <fullName evidence="1">Kelch motif domain protein</fullName>
    </submittedName>
</protein>
<organism evidence="1 2">
    <name type="scientific">Paraglaciecola polaris LMG 21857</name>
    <dbReference type="NCBI Taxonomy" id="1129793"/>
    <lineage>
        <taxon>Bacteria</taxon>
        <taxon>Pseudomonadati</taxon>
        <taxon>Pseudomonadota</taxon>
        <taxon>Gammaproteobacteria</taxon>
        <taxon>Alteromonadales</taxon>
        <taxon>Alteromonadaceae</taxon>
        <taxon>Paraglaciecola</taxon>
    </lineage>
</organism>
<keyword evidence="2" id="KW-1185">Reference proteome</keyword>
<dbReference type="Gene3D" id="2.120.10.80">
    <property type="entry name" value="Kelch-type beta propeller"/>
    <property type="match status" value="1"/>
</dbReference>
<evidence type="ECO:0000313" key="1">
    <source>
        <dbReference type="EMBL" id="GAC32544.1"/>
    </source>
</evidence>
<proteinExistence type="predicted"/>
<dbReference type="SUPFAM" id="SSF117281">
    <property type="entry name" value="Kelch motif"/>
    <property type="match status" value="1"/>
</dbReference>